<name>A0ABT7YBK7_9BACT</name>
<dbReference type="EMBL" id="JAUEPH010000003">
    <property type="protein sequence ID" value="MDN3203878.1"/>
    <property type="molecule type" value="Genomic_DNA"/>
</dbReference>
<dbReference type="InterPro" id="IPR004839">
    <property type="entry name" value="Aminotransferase_I/II_large"/>
</dbReference>
<dbReference type="InterPro" id="IPR050087">
    <property type="entry name" value="AON_synthase_class-II"/>
</dbReference>
<evidence type="ECO:0000313" key="4">
    <source>
        <dbReference type="EMBL" id="MDN3203878.1"/>
    </source>
</evidence>
<dbReference type="Proteomes" id="UP001171916">
    <property type="component" value="Unassembled WGS sequence"/>
</dbReference>
<proteinExistence type="predicted"/>
<gene>
    <name evidence="4" type="ORF">QVH07_06940</name>
</gene>
<reference evidence="4" key="1">
    <citation type="submission" date="2023-06" db="EMBL/GenBank/DDBJ databases">
        <title>Robiginitalea aurantiacus sp. nov. and Algoriphagus sediminis sp. nov., isolated from coastal sediment.</title>
        <authorList>
            <person name="Zhou Z.Y."/>
            <person name="An J."/>
            <person name="Jia Y.W."/>
            <person name="Du Z.J."/>
        </authorList>
    </citation>
    <scope>NUCLEOTIDE SEQUENCE</scope>
    <source>
        <strain evidence="4">C2-7</strain>
    </source>
</reference>
<dbReference type="InterPro" id="IPR015421">
    <property type="entry name" value="PyrdxlP-dep_Trfase_major"/>
</dbReference>
<evidence type="ECO:0000259" key="3">
    <source>
        <dbReference type="Pfam" id="PF00155"/>
    </source>
</evidence>
<evidence type="ECO:0000256" key="1">
    <source>
        <dbReference type="ARBA" id="ARBA00001933"/>
    </source>
</evidence>
<comment type="caution">
    <text evidence="4">The sequence shown here is derived from an EMBL/GenBank/DDBJ whole genome shotgun (WGS) entry which is preliminary data.</text>
</comment>
<keyword evidence="5" id="KW-1185">Reference proteome</keyword>
<dbReference type="InterPro" id="IPR015422">
    <property type="entry name" value="PyrdxlP-dep_Trfase_small"/>
</dbReference>
<dbReference type="SUPFAM" id="SSF53383">
    <property type="entry name" value="PLP-dependent transferases"/>
    <property type="match status" value="1"/>
</dbReference>
<dbReference type="RefSeq" id="WP_289999435.1">
    <property type="nucleotide sequence ID" value="NZ_JAUEPH010000003.1"/>
</dbReference>
<feature type="domain" description="Aminotransferase class I/classII large" evidence="3">
    <location>
        <begin position="29"/>
        <end position="342"/>
    </location>
</feature>
<evidence type="ECO:0000256" key="2">
    <source>
        <dbReference type="ARBA" id="ARBA00022679"/>
    </source>
</evidence>
<organism evidence="4 5">
    <name type="scientific">Algoriphagus sediminis</name>
    <dbReference type="NCBI Taxonomy" id="3057113"/>
    <lineage>
        <taxon>Bacteria</taxon>
        <taxon>Pseudomonadati</taxon>
        <taxon>Bacteroidota</taxon>
        <taxon>Cytophagia</taxon>
        <taxon>Cytophagales</taxon>
        <taxon>Cyclobacteriaceae</taxon>
        <taxon>Algoriphagus</taxon>
    </lineage>
</organism>
<dbReference type="GO" id="GO:0008483">
    <property type="term" value="F:transaminase activity"/>
    <property type="evidence" value="ECO:0007669"/>
    <property type="project" value="UniProtKB-KW"/>
</dbReference>
<dbReference type="PANTHER" id="PTHR13693">
    <property type="entry name" value="CLASS II AMINOTRANSFERASE/8-AMINO-7-OXONONANOATE SYNTHASE"/>
    <property type="match status" value="1"/>
</dbReference>
<sequence length="350" mass="39007">MKQFHLDQKIDRIIRYEGKNYRYFSGTAYLGMGLLPPFKSALTEGMELLGLNHGQSRGNNVKLNIFQEFEDFFAQSAGAEEAIVMSSGYLAGSAALQSCSKSKDIWVAPDTHPAILPNQLIPDSTMSFESWKQLCLEKAERLAPQEILILGNAVDPLTSMIHDYSWLKAIGKKHSVTLIVDDSHAFGLIGQGIFGTYESLKTLPAEVIVSGSLGKGLSLPAGIILCSEERQKKIHGLRMYGGASPCPPAYLYAFLKCQNIYVDQQKKLVQNVKLFSSLIEDINGINKSEDYPVFVFERDEWVEALEEAGFIVSSFHYPTVKDPRINRIIISAFHLPEDLELLSETLHKLS</sequence>
<protein>
    <submittedName>
        <fullName evidence="4">Aminotransferase class I/II-fold pyridoxal phosphate-dependent enzyme</fullName>
    </submittedName>
</protein>
<dbReference type="InterPro" id="IPR015424">
    <property type="entry name" value="PyrdxlP-dep_Trfase"/>
</dbReference>
<dbReference type="Gene3D" id="3.40.640.10">
    <property type="entry name" value="Type I PLP-dependent aspartate aminotransferase-like (Major domain)"/>
    <property type="match status" value="1"/>
</dbReference>
<dbReference type="Gene3D" id="3.90.1150.10">
    <property type="entry name" value="Aspartate Aminotransferase, domain 1"/>
    <property type="match status" value="1"/>
</dbReference>
<evidence type="ECO:0000313" key="5">
    <source>
        <dbReference type="Proteomes" id="UP001171916"/>
    </source>
</evidence>
<accession>A0ABT7YBK7</accession>
<dbReference type="Pfam" id="PF00155">
    <property type="entry name" value="Aminotran_1_2"/>
    <property type="match status" value="1"/>
</dbReference>
<keyword evidence="4" id="KW-0032">Aminotransferase</keyword>
<keyword evidence="2" id="KW-0808">Transferase</keyword>
<comment type="cofactor">
    <cofactor evidence="1">
        <name>pyridoxal 5'-phosphate</name>
        <dbReference type="ChEBI" id="CHEBI:597326"/>
    </cofactor>
</comment>